<protein>
    <recommendedName>
        <fullName evidence="1">Reverse transcriptase domain-containing protein</fullName>
    </recommendedName>
</protein>
<keyword evidence="3" id="KW-1185">Reference proteome</keyword>
<dbReference type="SUPFAM" id="SSF56672">
    <property type="entry name" value="DNA/RNA polymerases"/>
    <property type="match status" value="1"/>
</dbReference>
<evidence type="ECO:0000313" key="3">
    <source>
        <dbReference type="Proteomes" id="UP000825935"/>
    </source>
</evidence>
<name>A0A8T2R654_CERRI</name>
<proteinExistence type="predicted"/>
<dbReference type="InterPro" id="IPR000477">
    <property type="entry name" value="RT_dom"/>
</dbReference>
<dbReference type="AlphaFoldDB" id="A0A8T2R654"/>
<dbReference type="InterPro" id="IPR043502">
    <property type="entry name" value="DNA/RNA_pol_sf"/>
</dbReference>
<comment type="caution">
    <text evidence="2">The sequence shown here is derived from an EMBL/GenBank/DDBJ whole genome shotgun (WGS) entry which is preliminary data.</text>
</comment>
<dbReference type="EMBL" id="CM035434">
    <property type="protein sequence ID" value="KAH7291816.1"/>
    <property type="molecule type" value="Genomic_DNA"/>
</dbReference>
<evidence type="ECO:0000259" key="1">
    <source>
        <dbReference type="PROSITE" id="PS50878"/>
    </source>
</evidence>
<sequence>MVRKAFDMVPRERLLRRLQELQLPSDMLWAIHALYARVTGRVRCPGSLSDSLVSTIGVKQGCPLSPTLFGLYIDEIMEYIQRAGGRGGDLGGTPVHILLYADDIVLLSQSQEGLQSHLQALDTFCMERGLTVNLGKTKVMIFHTSRTVHHRASFTVAGGQIEVVDSYVYLGITFSRSTGVFSMAQAARDRLTRGYAALAGLERRFFQTHFQEPRTKGWLFDTLVTRALMYAATVWAPGITEAMWTQIERPQITMISRLLRSKPSVPHDIIRAELGTPPMLVEALFKLVTFILRVRELPTSRFTRLAFESSRHLAETGHERVWYAQTYRWLADHGMGITDLPPFQYDLSSPHITLSRSERNRIIHQDLLQIHVRETWIAPREPLPTKRQHYREHFLTVTADGFIQRPRYMDTYMAPAERVAIGQLRVSSHQLEIEIGRATHTARDERLCRICREEVEDEEHYTCRCQAYEDIRDRYPQLFRWPREIRALLGTEDQRPLGRFLVELQHRRASLLQQQMEIHLALPLRLILQIFSDPHTLVGQARCGVSHHTEQRSLDDSVDDRDPLSGELVHIRERFRRFTHAMTWRYRDVSSAPLSIWTPKAF</sequence>
<feature type="domain" description="Reverse transcriptase" evidence="1">
    <location>
        <begin position="1"/>
        <end position="174"/>
    </location>
</feature>
<accession>A0A8T2R654</accession>
<gene>
    <name evidence="2" type="ORF">KP509_29G036500</name>
</gene>
<dbReference type="InterPro" id="IPR043128">
    <property type="entry name" value="Rev_trsase/Diguanyl_cyclase"/>
</dbReference>
<evidence type="ECO:0000313" key="2">
    <source>
        <dbReference type="EMBL" id="KAH7291816.1"/>
    </source>
</evidence>
<dbReference type="Proteomes" id="UP000825935">
    <property type="component" value="Chromosome 29"/>
</dbReference>
<dbReference type="Pfam" id="PF00078">
    <property type="entry name" value="RVT_1"/>
    <property type="match status" value="1"/>
</dbReference>
<dbReference type="OrthoDB" id="2968572at2759"/>
<dbReference type="CDD" id="cd01650">
    <property type="entry name" value="RT_nLTR_like"/>
    <property type="match status" value="1"/>
</dbReference>
<dbReference type="PANTHER" id="PTHR47027">
    <property type="entry name" value="REVERSE TRANSCRIPTASE DOMAIN-CONTAINING PROTEIN"/>
    <property type="match status" value="1"/>
</dbReference>
<dbReference type="PROSITE" id="PS50878">
    <property type="entry name" value="RT_POL"/>
    <property type="match status" value="1"/>
</dbReference>
<dbReference type="PANTHER" id="PTHR47027:SF20">
    <property type="entry name" value="REVERSE TRANSCRIPTASE-LIKE PROTEIN WITH RNA-DIRECTED DNA POLYMERASE DOMAIN"/>
    <property type="match status" value="1"/>
</dbReference>
<dbReference type="OMA" id="VEYYVRH"/>
<reference evidence="2" key="1">
    <citation type="submission" date="2021-08" db="EMBL/GenBank/DDBJ databases">
        <title>WGS assembly of Ceratopteris richardii.</title>
        <authorList>
            <person name="Marchant D.B."/>
            <person name="Chen G."/>
            <person name="Jenkins J."/>
            <person name="Shu S."/>
            <person name="Leebens-Mack J."/>
            <person name="Grimwood J."/>
            <person name="Schmutz J."/>
            <person name="Soltis P."/>
            <person name="Soltis D."/>
            <person name="Chen Z.-H."/>
        </authorList>
    </citation>
    <scope>NUCLEOTIDE SEQUENCE</scope>
    <source>
        <strain evidence="2">Whitten #5841</strain>
        <tissue evidence="2">Leaf</tissue>
    </source>
</reference>
<organism evidence="2 3">
    <name type="scientific">Ceratopteris richardii</name>
    <name type="common">Triangle waterfern</name>
    <dbReference type="NCBI Taxonomy" id="49495"/>
    <lineage>
        <taxon>Eukaryota</taxon>
        <taxon>Viridiplantae</taxon>
        <taxon>Streptophyta</taxon>
        <taxon>Embryophyta</taxon>
        <taxon>Tracheophyta</taxon>
        <taxon>Polypodiopsida</taxon>
        <taxon>Polypodiidae</taxon>
        <taxon>Polypodiales</taxon>
        <taxon>Pteridineae</taxon>
        <taxon>Pteridaceae</taxon>
        <taxon>Parkerioideae</taxon>
        <taxon>Ceratopteris</taxon>
    </lineage>
</organism>
<dbReference type="Gene3D" id="3.30.70.270">
    <property type="match status" value="1"/>
</dbReference>